<feature type="region of interest" description="Disordered" evidence="1">
    <location>
        <begin position="1"/>
        <end position="24"/>
    </location>
</feature>
<evidence type="ECO:0000313" key="2">
    <source>
        <dbReference type="EMBL" id="KAK4784489.1"/>
    </source>
</evidence>
<dbReference type="Proteomes" id="UP001346149">
    <property type="component" value="Unassembled WGS sequence"/>
</dbReference>
<accession>A0AAN7QYF7</accession>
<evidence type="ECO:0000256" key="1">
    <source>
        <dbReference type="SAM" id="MobiDB-lite"/>
    </source>
</evidence>
<keyword evidence="3" id="KW-1185">Reference proteome</keyword>
<dbReference type="EMBL" id="JAXQNO010000014">
    <property type="protein sequence ID" value="KAK4784489.1"/>
    <property type="molecule type" value="Genomic_DNA"/>
</dbReference>
<gene>
    <name evidence="2" type="ORF">SAY86_018857</name>
</gene>
<reference evidence="2 3" key="1">
    <citation type="journal article" date="2023" name="Hortic Res">
        <title>Pangenome of water caltrop reveals structural variations and asymmetric subgenome divergence after allopolyploidization.</title>
        <authorList>
            <person name="Zhang X."/>
            <person name="Chen Y."/>
            <person name="Wang L."/>
            <person name="Yuan Y."/>
            <person name="Fang M."/>
            <person name="Shi L."/>
            <person name="Lu R."/>
            <person name="Comes H.P."/>
            <person name="Ma Y."/>
            <person name="Chen Y."/>
            <person name="Huang G."/>
            <person name="Zhou Y."/>
            <person name="Zheng Z."/>
            <person name="Qiu Y."/>
        </authorList>
    </citation>
    <scope>NUCLEOTIDE SEQUENCE [LARGE SCALE GENOMIC DNA]</scope>
    <source>
        <strain evidence="2">F231</strain>
    </source>
</reference>
<name>A0AAN7QYF7_TRANT</name>
<evidence type="ECO:0000313" key="3">
    <source>
        <dbReference type="Proteomes" id="UP001346149"/>
    </source>
</evidence>
<feature type="compositionally biased region" description="Low complexity" evidence="1">
    <location>
        <begin position="15"/>
        <end position="24"/>
    </location>
</feature>
<protein>
    <submittedName>
        <fullName evidence="2">Uncharacterized protein</fullName>
    </submittedName>
</protein>
<proteinExistence type="predicted"/>
<sequence>MMKRVRIGNGGGGIRTTTLQPQPQPQLASEHQFIRMDGWLDPGCAVLIISDVMASSPEGNSAKQAHSMESNLVKASARILALKGNSVCMSPCNLQITFHEACGDSLFMMTQNNPNTHGYRQGSDEEEEDEST</sequence>
<organism evidence="2 3">
    <name type="scientific">Trapa natans</name>
    <name type="common">Water chestnut</name>
    <dbReference type="NCBI Taxonomy" id="22666"/>
    <lineage>
        <taxon>Eukaryota</taxon>
        <taxon>Viridiplantae</taxon>
        <taxon>Streptophyta</taxon>
        <taxon>Embryophyta</taxon>
        <taxon>Tracheophyta</taxon>
        <taxon>Spermatophyta</taxon>
        <taxon>Magnoliopsida</taxon>
        <taxon>eudicotyledons</taxon>
        <taxon>Gunneridae</taxon>
        <taxon>Pentapetalae</taxon>
        <taxon>rosids</taxon>
        <taxon>malvids</taxon>
        <taxon>Myrtales</taxon>
        <taxon>Lythraceae</taxon>
        <taxon>Trapa</taxon>
    </lineage>
</organism>
<feature type="region of interest" description="Disordered" evidence="1">
    <location>
        <begin position="113"/>
        <end position="132"/>
    </location>
</feature>
<dbReference type="AlphaFoldDB" id="A0AAN7QYF7"/>
<comment type="caution">
    <text evidence="2">The sequence shown here is derived from an EMBL/GenBank/DDBJ whole genome shotgun (WGS) entry which is preliminary data.</text>
</comment>